<proteinExistence type="predicted"/>
<dbReference type="EMBL" id="JAAGNN010000012">
    <property type="protein sequence ID" value="KAF4082198.1"/>
    <property type="molecule type" value="Genomic_DNA"/>
</dbReference>
<comment type="caution">
    <text evidence="2">The sequence shown here is derived from an EMBL/GenBank/DDBJ whole genome shotgun (WGS) entry which is preliminary data.</text>
</comment>
<accession>A0A7J6AL52</accession>
<evidence type="ECO:0000313" key="2">
    <source>
        <dbReference type="EMBL" id="KAF4082198.1"/>
    </source>
</evidence>
<dbReference type="Proteomes" id="UP000593565">
    <property type="component" value="Unassembled WGS sequence"/>
</dbReference>
<keyword evidence="3" id="KW-1185">Reference proteome</keyword>
<evidence type="ECO:0000256" key="1">
    <source>
        <dbReference type="SAM" id="MobiDB-lite"/>
    </source>
</evidence>
<reference evidence="2 3" key="1">
    <citation type="submission" date="2020-02" db="EMBL/GenBank/DDBJ databases">
        <title>A chromosome-scale genome assembly of the black bullhead catfish (Ameiurus melas).</title>
        <authorList>
            <person name="Wen M."/>
            <person name="Zham M."/>
            <person name="Cabau C."/>
            <person name="Klopp C."/>
            <person name="Donnadieu C."/>
            <person name="Roques C."/>
            <person name="Bouchez O."/>
            <person name="Lampietro C."/>
            <person name="Jouanno E."/>
            <person name="Herpin A."/>
            <person name="Louis A."/>
            <person name="Berthelot C."/>
            <person name="Parey E."/>
            <person name="Roest-Crollius H."/>
            <person name="Braasch I."/>
            <person name="Postlethwait J."/>
            <person name="Robinson-Rechavi M."/>
            <person name="Echchiki A."/>
            <person name="Begum T."/>
            <person name="Montfort J."/>
            <person name="Schartl M."/>
            <person name="Bobe J."/>
            <person name="Guiguen Y."/>
        </authorList>
    </citation>
    <scope>NUCLEOTIDE SEQUENCE [LARGE SCALE GENOMIC DNA]</scope>
    <source>
        <strain evidence="2">M_S1</strain>
        <tissue evidence="2">Blood</tissue>
    </source>
</reference>
<protein>
    <submittedName>
        <fullName evidence="2">Uncharacterized protein</fullName>
    </submittedName>
</protein>
<name>A0A7J6AL52_AMEME</name>
<gene>
    <name evidence="2" type="ORF">AMELA_G00148780</name>
</gene>
<evidence type="ECO:0000313" key="3">
    <source>
        <dbReference type="Proteomes" id="UP000593565"/>
    </source>
</evidence>
<feature type="region of interest" description="Disordered" evidence="1">
    <location>
        <begin position="56"/>
        <end position="75"/>
    </location>
</feature>
<sequence length="75" mass="8212">MGLFHQSQSDKENRISLWANQIASFGALSANGVPRHIMPLVGGDCALRCGGKRRKTIRQHGRSDDTSPQVLRALV</sequence>
<organism evidence="2 3">
    <name type="scientific">Ameiurus melas</name>
    <name type="common">Black bullhead</name>
    <name type="synonym">Silurus melas</name>
    <dbReference type="NCBI Taxonomy" id="219545"/>
    <lineage>
        <taxon>Eukaryota</taxon>
        <taxon>Metazoa</taxon>
        <taxon>Chordata</taxon>
        <taxon>Craniata</taxon>
        <taxon>Vertebrata</taxon>
        <taxon>Euteleostomi</taxon>
        <taxon>Actinopterygii</taxon>
        <taxon>Neopterygii</taxon>
        <taxon>Teleostei</taxon>
        <taxon>Ostariophysi</taxon>
        <taxon>Siluriformes</taxon>
        <taxon>Ictaluridae</taxon>
        <taxon>Ameiurus</taxon>
    </lineage>
</organism>
<dbReference type="AlphaFoldDB" id="A0A7J6AL52"/>